<evidence type="ECO:0000259" key="3">
    <source>
        <dbReference type="Pfam" id="PF12697"/>
    </source>
</evidence>
<protein>
    <submittedName>
        <fullName evidence="4">Protein SERAC1</fullName>
    </submittedName>
</protein>
<dbReference type="PANTHER" id="PTHR48182:SF3">
    <property type="entry name" value="DUF676 DOMAIN-CONTAINING PROTEIN"/>
    <property type="match status" value="1"/>
</dbReference>
<dbReference type="AlphaFoldDB" id="A0A8H8RER0"/>
<sequence length="959" mass="107645">MACTKDTVKSSGLNIWSDEAGPPPEVDIIAVQGLGAHPYYTWVKKASASRGNEAKRSKDNAGFWRSKNSKEDQQGDSREDTSGGCMWFRDLVVPGFKNARVATYSYKSDWKDRAVKTSLRQCAEQFLNILSQHRQHATERRRPLVLIGHSLGGLVIQQALILAVLQQDFTDLRLSVAGIIFLGAPFQGSDVAGFGTWLVRLSGSDTTLLDLLKKNSQSLFDLSRDFWGSYSDWDLVCFYESIEAEYGPIKTQIVSSQSATLLGKRMMFLDTDHSGLNKFSGSDDQNFALVLPELRRMALGGASIVADRHCARDNGATHGNIHWMVPRAINNLFTGRTELIRKVRESLRNNQAIDSSKQRRFVITGLGGQGKSEICLKVASLMREEFWGIFWVNVDNPSTAESDFIAIAKVLGRSAETLPEALQVLASTKQNWLLILDNADDTDFDYQVYLPSSTHGALLMTSRVAECRRYSPNAFEALEGLEDQDCKDLLLKASEFPQGSWPYYESQATEVIRLLGSHTLALIQAGAYVAGGHCHLHQYPEVFQRQRKRLLEYRPNQALSRYCDIYTTFEASADVLKRSNSEDALILLDILSMLAPSVLLLDLFEEAWHYATLVPETDEVDSSSIDDMSQSHVSQLPHFMIADAKEWDHYRLSKAVFLLVSLSLVTQHDLGGTVGLSMHPLTYAWAKDRQGPEQQQKSWITAGCVLAFSGSSDSIWQKQGRLFLPHIESYLDMEVRKALWSGSKAIIAPVLLKCCEILENMRQDLRLKLLLREMLVELGQNPAKPSMEYLLLYYFQVRNLNDRGKIREAVALGEQMVKICETLAENHRDRLSCQHYLANAYIGNGQVEEAIALLEQVVKIQMTLAEDYPHALGLAYMKNGQVEEAIALLEHVVKTKMTLAEDHPSRLASQHVLGRAYKENGQVEEARELLEDVVEIERTKYPEGHPTRAVSERLLASLS</sequence>
<feature type="compositionally biased region" description="Basic and acidic residues" evidence="1">
    <location>
        <begin position="68"/>
        <end position="81"/>
    </location>
</feature>
<evidence type="ECO:0000256" key="2">
    <source>
        <dbReference type="SAM" id="Phobius"/>
    </source>
</evidence>
<dbReference type="InterPro" id="IPR052374">
    <property type="entry name" value="SERAC1"/>
</dbReference>
<dbReference type="Proteomes" id="UP000462212">
    <property type="component" value="Unassembled WGS sequence"/>
</dbReference>
<evidence type="ECO:0000313" key="5">
    <source>
        <dbReference type="Proteomes" id="UP000462212"/>
    </source>
</evidence>
<dbReference type="Gene3D" id="3.40.50.300">
    <property type="entry name" value="P-loop containing nucleotide triphosphate hydrolases"/>
    <property type="match status" value="1"/>
</dbReference>
<dbReference type="PANTHER" id="PTHR48182">
    <property type="entry name" value="PROTEIN SERAC1"/>
    <property type="match status" value="1"/>
</dbReference>
<keyword evidence="2" id="KW-1133">Transmembrane helix</keyword>
<dbReference type="SUPFAM" id="SSF53474">
    <property type="entry name" value="alpha/beta-Hydrolases"/>
    <property type="match status" value="1"/>
</dbReference>
<name>A0A8H8RER0_9HELO</name>
<comment type="caution">
    <text evidence="4">The sequence shown here is derived from an EMBL/GenBank/DDBJ whole genome shotgun (WGS) entry which is preliminary data.</text>
</comment>
<dbReference type="InterPro" id="IPR029058">
    <property type="entry name" value="AB_hydrolase_fold"/>
</dbReference>
<reference evidence="4 5" key="1">
    <citation type="submission" date="2018-05" db="EMBL/GenBank/DDBJ databases">
        <title>Genome sequencing and assembly of the regulated plant pathogen Lachnellula willkommii and related sister species for the development of diagnostic species identification markers.</title>
        <authorList>
            <person name="Giroux E."/>
            <person name="Bilodeau G."/>
        </authorList>
    </citation>
    <scope>NUCLEOTIDE SEQUENCE [LARGE SCALE GENOMIC DNA]</scope>
    <source>
        <strain evidence="4 5">CBS 197.66</strain>
    </source>
</reference>
<gene>
    <name evidence="4" type="primary">serac1_0</name>
    <name evidence="4" type="ORF">LSUB1_G007741</name>
</gene>
<proteinExistence type="predicted"/>
<keyword evidence="5" id="KW-1185">Reference proteome</keyword>
<keyword evidence="2" id="KW-0812">Transmembrane</keyword>
<feature type="domain" description="AB hydrolase-1" evidence="3">
    <location>
        <begin position="123"/>
        <end position="221"/>
    </location>
</feature>
<evidence type="ECO:0000256" key="1">
    <source>
        <dbReference type="SAM" id="MobiDB-lite"/>
    </source>
</evidence>
<dbReference type="EMBL" id="QGMJ01001194">
    <property type="protein sequence ID" value="TVY32007.1"/>
    <property type="molecule type" value="Genomic_DNA"/>
</dbReference>
<evidence type="ECO:0000313" key="4">
    <source>
        <dbReference type="EMBL" id="TVY32007.1"/>
    </source>
</evidence>
<dbReference type="Pfam" id="PF13374">
    <property type="entry name" value="TPR_10"/>
    <property type="match status" value="1"/>
</dbReference>
<dbReference type="SUPFAM" id="SSF48452">
    <property type="entry name" value="TPR-like"/>
    <property type="match status" value="1"/>
</dbReference>
<dbReference type="Pfam" id="PF12697">
    <property type="entry name" value="Abhydrolase_6"/>
    <property type="match status" value="1"/>
</dbReference>
<dbReference type="Gene3D" id="3.40.50.1820">
    <property type="entry name" value="alpha/beta hydrolase"/>
    <property type="match status" value="1"/>
</dbReference>
<feature type="transmembrane region" description="Helical" evidence="2">
    <location>
        <begin position="144"/>
        <end position="165"/>
    </location>
</feature>
<feature type="region of interest" description="Disordered" evidence="1">
    <location>
        <begin position="50"/>
        <end position="81"/>
    </location>
</feature>
<dbReference type="SUPFAM" id="SSF52540">
    <property type="entry name" value="P-loop containing nucleoside triphosphate hydrolases"/>
    <property type="match status" value="1"/>
</dbReference>
<dbReference type="InterPro" id="IPR027417">
    <property type="entry name" value="P-loop_NTPase"/>
</dbReference>
<accession>A0A8H8RER0</accession>
<dbReference type="InterPro" id="IPR000073">
    <property type="entry name" value="AB_hydrolase_1"/>
</dbReference>
<organism evidence="4 5">
    <name type="scientific">Lachnellula subtilissima</name>
    <dbReference type="NCBI Taxonomy" id="602034"/>
    <lineage>
        <taxon>Eukaryota</taxon>
        <taxon>Fungi</taxon>
        <taxon>Dikarya</taxon>
        <taxon>Ascomycota</taxon>
        <taxon>Pezizomycotina</taxon>
        <taxon>Leotiomycetes</taxon>
        <taxon>Helotiales</taxon>
        <taxon>Lachnaceae</taxon>
        <taxon>Lachnellula</taxon>
    </lineage>
</organism>
<dbReference type="Pfam" id="PF13424">
    <property type="entry name" value="TPR_12"/>
    <property type="match status" value="1"/>
</dbReference>
<dbReference type="Gene3D" id="1.25.40.10">
    <property type="entry name" value="Tetratricopeptide repeat domain"/>
    <property type="match status" value="1"/>
</dbReference>
<keyword evidence="2" id="KW-0472">Membrane</keyword>
<dbReference type="InterPro" id="IPR011990">
    <property type="entry name" value="TPR-like_helical_dom_sf"/>
</dbReference>
<dbReference type="OrthoDB" id="1658288at2759"/>